<evidence type="ECO:0000313" key="1">
    <source>
        <dbReference type="EMBL" id="KAI8540791.1"/>
    </source>
</evidence>
<evidence type="ECO:0000313" key="2">
    <source>
        <dbReference type="Proteomes" id="UP001062846"/>
    </source>
</evidence>
<sequence length="76" mass="8585">MGITNELSIALQKKTQDIVNAIALVQMSKQRLQMMRDDGWDSLLAEMSSFCNNHNIPFPNMSGMFVSSDRPQRKAP</sequence>
<reference evidence="1" key="1">
    <citation type="submission" date="2022-02" db="EMBL/GenBank/DDBJ databases">
        <title>Plant Genome Project.</title>
        <authorList>
            <person name="Zhang R.-G."/>
        </authorList>
    </citation>
    <scope>NUCLEOTIDE SEQUENCE</scope>
    <source>
        <strain evidence="1">AT1</strain>
    </source>
</reference>
<dbReference type="EMBL" id="CM046395">
    <property type="protein sequence ID" value="KAI8540791.1"/>
    <property type="molecule type" value="Genomic_DNA"/>
</dbReference>
<accession>A0ACC0MID3</accession>
<keyword evidence="2" id="KW-1185">Reference proteome</keyword>
<organism evidence="1 2">
    <name type="scientific">Rhododendron molle</name>
    <name type="common">Chinese azalea</name>
    <name type="synonym">Azalea mollis</name>
    <dbReference type="NCBI Taxonomy" id="49168"/>
    <lineage>
        <taxon>Eukaryota</taxon>
        <taxon>Viridiplantae</taxon>
        <taxon>Streptophyta</taxon>
        <taxon>Embryophyta</taxon>
        <taxon>Tracheophyta</taxon>
        <taxon>Spermatophyta</taxon>
        <taxon>Magnoliopsida</taxon>
        <taxon>eudicotyledons</taxon>
        <taxon>Gunneridae</taxon>
        <taxon>Pentapetalae</taxon>
        <taxon>asterids</taxon>
        <taxon>Ericales</taxon>
        <taxon>Ericaceae</taxon>
        <taxon>Ericoideae</taxon>
        <taxon>Rhodoreae</taxon>
        <taxon>Rhododendron</taxon>
    </lineage>
</organism>
<protein>
    <submittedName>
        <fullName evidence="1">Uncharacterized protein</fullName>
    </submittedName>
</protein>
<dbReference type="Proteomes" id="UP001062846">
    <property type="component" value="Chromosome 8"/>
</dbReference>
<name>A0ACC0MID3_RHOML</name>
<proteinExistence type="predicted"/>
<gene>
    <name evidence="1" type="ORF">RHMOL_Rhmol08G0012300</name>
</gene>
<comment type="caution">
    <text evidence="1">The sequence shown here is derived from an EMBL/GenBank/DDBJ whole genome shotgun (WGS) entry which is preliminary data.</text>
</comment>